<dbReference type="InterPro" id="IPR017927">
    <property type="entry name" value="FAD-bd_FR_type"/>
</dbReference>
<dbReference type="RefSeq" id="WP_104004421.1">
    <property type="nucleotide sequence ID" value="NZ_FNVQ01000004.1"/>
</dbReference>
<accession>A0A1H6CRT0</accession>
<dbReference type="InterPro" id="IPR039261">
    <property type="entry name" value="FNR_nucleotide-bd"/>
</dbReference>
<dbReference type="Pfam" id="PF00175">
    <property type="entry name" value="NAD_binding_1"/>
    <property type="match status" value="1"/>
</dbReference>
<dbReference type="Pfam" id="PF00111">
    <property type="entry name" value="Fer2"/>
    <property type="match status" value="1"/>
</dbReference>
<dbReference type="EMBL" id="FNVQ01000004">
    <property type="protein sequence ID" value="SEG75096.1"/>
    <property type="molecule type" value="Genomic_DNA"/>
</dbReference>
<reference evidence="3 4" key="1">
    <citation type="submission" date="2016-10" db="EMBL/GenBank/DDBJ databases">
        <authorList>
            <person name="de Groot N.N."/>
        </authorList>
    </citation>
    <scope>NUCLEOTIDE SEQUENCE [LARGE SCALE GENOMIC DNA]</scope>
    <source>
        <strain evidence="3 4">DSM 22012</strain>
    </source>
</reference>
<dbReference type="GO" id="GO:0016491">
    <property type="term" value="F:oxidoreductase activity"/>
    <property type="evidence" value="ECO:0007669"/>
    <property type="project" value="InterPro"/>
</dbReference>
<evidence type="ECO:0000259" key="1">
    <source>
        <dbReference type="PROSITE" id="PS51085"/>
    </source>
</evidence>
<dbReference type="GO" id="GO:0008168">
    <property type="term" value="F:methyltransferase activity"/>
    <property type="evidence" value="ECO:0007669"/>
    <property type="project" value="UniProtKB-KW"/>
</dbReference>
<dbReference type="PROSITE" id="PS00197">
    <property type="entry name" value="2FE2S_FER_1"/>
    <property type="match status" value="1"/>
</dbReference>
<dbReference type="InterPro" id="IPR012675">
    <property type="entry name" value="Beta-grasp_dom_sf"/>
</dbReference>
<dbReference type="SUPFAM" id="SSF63380">
    <property type="entry name" value="Riboflavin synthase domain-like"/>
    <property type="match status" value="1"/>
</dbReference>
<keyword evidence="3" id="KW-0808">Transferase</keyword>
<protein>
    <submittedName>
        <fullName evidence="3">Vanillate demethylase subunit B</fullName>
    </submittedName>
</protein>
<dbReference type="PROSITE" id="PS51085">
    <property type="entry name" value="2FE2S_FER_2"/>
    <property type="match status" value="1"/>
</dbReference>
<evidence type="ECO:0000259" key="2">
    <source>
        <dbReference type="PROSITE" id="PS51384"/>
    </source>
</evidence>
<dbReference type="Proteomes" id="UP000236745">
    <property type="component" value="Unassembled WGS sequence"/>
</dbReference>
<dbReference type="OrthoDB" id="4258484at2"/>
<name>A0A1H6CRT0_9GAMM</name>
<dbReference type="PANTHER" id="PTHR47354:SF2">
    <property type="entry name" value="BLR2392 PROTEIN"/>
    <property type="match status" value="1"/>
</dbReference>
<sequence>MRNLSVWHEAQVIGIQNITPTVREIHLQPAAMESAQPGSHINVKVMIDDRPDHRSYSVVRQLDNGGLVIAVKQLPDSRGGSRYMWTLEPGARVSVTPAACDFELSYGAPEYLLIAGGIGITPIFAMARALASRGEKVRMLYAARSREELAYAEELRALLDDSVQLFTDADGTHMDIAAEIENLHPKGELYICGPLGLMEAVRGQWRAQGREPAGLHYETFGSSGRHPSGPFTVKVPRLGLEVNVPKDRSILDVLTEAGVEVLSDCRRGECGLCAMDVTSINGEIDHRDVFFSEEQHSENKQLCTCVSRLVSGSIAVDPAWKGDPELRK</sequence>
<dbReference type="InterPro" id="IPR001041">
    <property type="entry name" value="2Fe-2S_ferredoxin-type"/>
</dbReference>
<evidence type="ECO:0000313" key="3">
    <source>
        <dbReference type="EMBL" id="SEG75096.1"/>
    </source>
</evidence>
<dbReference type="PRINTS" id="PR00409">
    <property type="entry name" value="PHDIOXRDTASE"/>
</dbReference>
<dbReference type="PROSITE" id="PS51384">
    <property type="entry name" value="FAD_FR"/>
    <property type="match status" value="1"/>
</dbReference>
<proteinExistence type="predicted"/>
<feature type="domain" description="2Fe-2S ferredoxin-type" evidence="1">
    <location>
        <begin position="231"/>
        <end position="322"/>
    </location>
</feature>
<dbReference type="InterPro" id="IPR017938">
    <property type="entry name" value="Riboflavin_synthase-like_b-brl"/>
</dbReference>
<dbReference type="Gene3D" id="3.40.50.80">
    <property type="entry name" value="Nucleotide-binding domain of ferredoxin-NADP reductase (FNR) module"/>
    <property type="match status" value="1"/>
</dbReference>
<keyword evidence="4" id="KW-1185">Reference proteome</keyword>
<dbReference type="CDD" id="cd00207">
    <property type="entry name" value="fer2"/>
    <property type="match status" value="1"/>
</dbReference>
<dbReference type="InterPro" id="IPR050415">
    <property type="entry name" value="MRET"/>
</dbReference>
<dbReference type="Gene3D" id="2.40.30.10">
    <property type="entry name" value="Translation factors"/>
    <property type="match status" value="1"/>
</dbReference>
<dbReference type="AlphaFoldDB" id="A0A1H6CRT0"/>
<keyword evidence="3" id="KW-0489">Methyltransferase</keyword>
<evidence type="ECO:0000313" key="4">
    <source>
        <dbReference type="Proteomes" id="UP000236745"/>
    </source>
</evidence>
<dbReference type="InterPro" id="IPR006058">
    <property type="entry name" value="2Fe2S_fd_BS"/>
</dbReference>
<feature type="domain" description="FAD-binding FR-type" evidence="2">
    <location>
        <begin position="5"/>
        <end position="105"/>
    </location>
</feature>
<dbReference type="GO" id="GO:0051537">
    <property type="term" value="F:2 iron, 2 sulfur cluster binding"/>
    <property type="evidence" value="ECO:0007669"/>
    <property type="project" value="InterPro"/>
</dbReference>
<gene>
    <name evidence="3" type="ORF">SAMN05444390_10414</name>
</gene>
<dbReference type="SUPFAM" id="SSF52343">
    <property type="entry name" value="Ferredoxin reductase-like, C-terminal NADP-linked domain"/>
    <property type="match status" value="1"/>
</dbReference>
<dbReference type="Gene3D" id="3.10.20.30">
    <property type="match status" value="1"/>
</dbReference>
<dbReference type="SUPFAM" id="SSF54292">
    <property type="entry name" value="2Fe-2S ferredoxin-like"/>
    <property type="match status" value="1"/>
</dbReference>
<dbReference type="InterPro" id="IPR036010">
    <property type="entry name" value="2Fe-2S_ferredoxin-like_sf"/>
</dbReference>
<organism evidence="3 4">
    <name type="scientific">Marinobacterium lutimaris</name>
    <dbReference type="NCBI Taxonomy" id="568106"/>
    <lineage>
        <taxon>Bacteria</taxon>
        <taxon>Pseudomonadati</taxon>
        <taxon>Pseudomonadota</taxon>
        <taxon>Gammaproteobacteria</taxon>
        <taxon>Oceanospirillales</taxon>
        <taxon>Oceanospirillaceae</taxon>
        <taxon>Marinobacterium</taxon>
    </lineage>
</organism>
<dbReference type="CDD" id="cd06185">
    <property type="entry name" value="PDR_like"/>
    <property type="match status" value="1"/>
</dbReference>
<dbReference type="InterPro" id="IPR001433">
    <property type="entry name" value="OxRdtase_FAD/NAD-bd"/>
</dbReference>
<dbReference type="PANTHER" id="PTHR47354">
    <property type="entry name" value="NADH OXIDOREDUCTASE HCR"/>
    <property type="match status" value="1"/>
</dbReference>
<dbReference type="GO" id="GO:0032259">
    <property type="term" value="P:methylation"/>
    <property type="evidence" value="ECO:0007669"/>
    <property type="project" value="UniProtKB-KW"/>
</dbReference>